<name>A0A6B0RFM9_9CETA</name>
<dbReference type="InterPro" id="IPR014722">
    <property type="entry name" value="Rib_uL2_dom2"/>
</dbReference>
<evidence type="ECO:0000256" key="4">
    <source>
        <dbReference type="ARBA" id="ARBA00035215"/>
    </source>
</evidence>
<dbReference type="GO" id="GO:0003723">
    <property type="term" value="F:RNA binding"/>
    <property type="evidence" value="ECO:0007669"/>
    <property type="project" value="InterPro"/>
</dbReference>
<dbReference type="PANTHER" id="PTHR11127">
    <property type="entry name" value="60S RIBOSOMAL PROTEIN L14"/>
    <property type="match status" value="1"/>
</dbReference>
<keyword evidence="2" id="KW-0689">Ribosomal protein</keyword>
<organism evidence="7 8">
    <name type="scientific">Bos mutus</name>
    <name type="common">wild yak</name>
    <dbReference type="NCBI Taxonomy" id="72004"/>
    <lineage>
        <taxon>Eukaryota</taxon>
        <taxon>Metazoa</taxon>
        <taxon>Chordata</taxon>
        <taxon>Craniata</taxon>
        <taxon>Vertebrata</taxon>
        <taxon>Euteleostomi</taxon>
        <taxon>Mammalia</taxon>
        <taxon>Eutheria</taxon>
        <taxon>Laurasiatheria</taxon>
        <taxon>Artiodactyla</taxon>
        <taxon>Ruminantia</taxon>
        <taxon>Pecora</taxon>
        <taxon>Bovidae</taxon>
        <taxon>Bovinae</taxon>
        <taxon>Bos</taxon>
    </lineage>
</organism>
<reference evidence="7" key="1">
    <citation type="submission" date="2019-10" db="EMBL/GenBank/DDBJ databases">
        <title>The sequence and de novo assembly of the wild yak genome.</title>
        <authorList>
            <person name="Liu Y."/>
        </authorList>
    </citation>
    <scope>NUCLEOTIDE SEQUENCE [LARGE SCALE GENOMIC DNA]</scope>
    <source>
        <strain evidence="7">WY2019</strain>
    </source>
</reference>
<evidence type="ECO:0000256" key="1">
    <source>
        <dbReference type="ARBA" id="ARBA00006592"/>
    </source>
</evidence>
<comment type="caution">
    <text evidence="7">The sequence shown here is derived from an EMBL/GenBank/DDBJ whole genome shotgun (WGS) entry which is preliminary data.</text>
</comment>
<comment type="similarity">
    <text evidence="1">Belongs to the eukaryotic ribosomal protein eL14 family.</text>
</comment>
<dbReference type="InterPro" id="IPR008991">
    <property type="entry name" value="Translation_prot_SH3-like_sf"/>
</dbReference>
<dbReference type="PANTHER" id="PTHR11127:SF2">
    <property type="entry name" value="LARGE RIBOSOMAL SUBUNIT PROTEIN EL14"/>
    <property type="match status" value="1"/>
</dbReference>
<dbReference type="Proteomes" id="UP000322234">
    <property type="component" value="Unassembled WGS sequence"/>
</dbReference>
<accession>A0A6B0RFM9</accession>
<evidence type="ECO:0000256" key="2">
    <source>
        <dbReference type="ARBA" id="ARBA00022980"/>
    </source>
</evidence>
<dbReference type="InterPro" id="IPR002784">
    <property type="entry name" value="Ribosomal_eL14_dom"/>
</dbReference>
<evidence type="ECO:0000259" key="6">
    <source>
        <dbReference type="Pfam" id="PF01929"/>
    </source>
</evidence>
<protein>
    <recommendedName>
        <fullName evidence="4">Large ribosomal subunit protein eL14</fullName>
    </recommendedName>
    <alternativeName>
        <fullName evidence="5">60S ribosomal protein L14</fullName>
    </alternativeName>
</protein>
<dbReference type="GO" id="GO:0042273">
    <property type="term" value="P:ribosomal large subunit biogenesis"/>
    <property type="evidence" value="ECO:0007669"/>
    <property type="project" value="TreeGrafter"/>
</dbReference>
<dbReference type="GO" id="GO:0031090">
    <property type="term" value="C:organelle membrane"/>
    <property type="evidence" value="ECO:0007669"/>
    <property type="project" value="UniProtKB-ARBA"/>
</dbReference>
<proteinExistence type="inferred from homology"/>
<dbReference type="AlphaFoldDB" id="A0A6B0RFM9"/>
<dbReference type="EMBL" id="VBQZ03000051">
    <property type="protein sequence ID" value="MXQ88968.1"/>
    <property type="molecule type" value="Genomic_DNA"/>
</dbReference>
<sequence length="359" mass="39978">MVSIAGAGSMSDPYAAPALPGLGAGGEQRRSVDVRYRAVRFPGWARHKSWELSGCAPEERVEDRAGRSLGHASALWPPPPYRCGGQSPSPPAGAEAGQGMVVWPCWLRRRGGQRETDLPPFPLWISSILVFRRFVEVGRVAYVSFGPHAGKLVAIVDVIDQNRALVDGPCTQVRRQAMPFKCMQLTDFILKFPHSARQKYVRKAWEKADINAKWAATRWAKKIEAREKKAKMTDFDRYKVMKARKMVSFCFCFSKQKGQCMKLGVISHSPAMVPAAFPFPKPDLIFWLERGEEPGRLDPWTLVRGEDPRGTCGAFKVLAFPNREECTEPGDISHAPNHLASVLVWKGPPRNGLGVERGE</sequence>
<dbReference type="FunFam" id="2.30.30.30:FF:000022">
    <property type="entry name" value="60S ribosomal protein L14"/>
    <property type="match status" value="1"/>
</dbReference>
<dbReference type="CDD" id="cd23702">
    <property type="entry name" value="eL14"/>
    <property type="match status" value="1"/>
</dbReference>
<evidence type="ECO:0000313" key="7">
    <source>
        <dbReference type="EMBL" id="MXQ88968.1"/>
    </source>
</evidence>
<evidence type="ECO:0000313" key="8">
    <source>
        <dbReference type="Proteomes" id="UP000322234"/>
    </source>
</evidence>
<dbReference type="InterPro" id="IPR039660">
    <property type="entry name" value="Ribosomal_eL14"/>
</dbReference>
<evidence type="ECO:0000256" key="3">
    <source>
        <dbReference type="ARBA" id="ARBA00023274"/>
    </source>
</evidence>
<dbReference type="Gene3D" id="6.10.250.2270">
    <property type="match status" value="1"/>
</dbReference>
<dbReference type="GO" id="GO:0006412">
    <property type="term" value="P:translation"/>
    <property type="evidence" value="ECO:0007669"/>
    <property type="project" value="InterPro"/>
</dbReference>
<dbReference type="GO" id="GO:0003735">
    <property type="term" value="F:structural constituent of ribosome"/>
    <property type="evidence" value="ECO:0007669"/>
    <property type="project" value="InterPro"/>
</dbReference>
<gene>
    <name evidence="7" type="ORF">E5288_WYG020038</name>
</gene>
<dbReference type="GO" id="GO:0022625">
    <property type="term" value="C:cytosolic large ribosomal subunit"/>
    <property type="evidence" value="ECO:0007669"/>
    <property type="project" value="TreeGrafter"/>
</dbReference>
<keyword evidence="3" id="KW-0687">Ribonucleoprotein</keyword>
<dbReference type="SUPFAM" id="SSF50104">
    <property type="entry name" value="Translation proteins SH3-like domain"/>
    <property type="match status" value="1"/>
</dbReference>
<feature type="domain" description="Large ribosomal subunit protein eL14" evidence="6">
    <location>
        <begin position="175"/>
        <end position="246"/>
    </location>
</feature>
<keyword evidence="8" id="KW-1185">Reference proteome</keyword>
<dbReference type="Pfam" id="PF01929">
    <property type="entry name" value="Ribosomal_L14e"/>
    <property type="match status" value="1"/>
</dbReference>
<evidence type="ECO:0000256" key="5">
    <source>
        <dbReference type="ARBA" id="ARBA00035318"/>
    </source>
</evidence>
<dbReference type="Gene3D" id="2.30.30.30">
    <property type="match status" value="1"/>
</dbReference>